<name>A0A2A5J1U9_RHOSG</name>
<sequence length="174" mass="19955">MGLVFKIFRRRATTPDPQKAPRWEDTLPPAETERIHRILNDFTTSALETYCAPDQHDYQLWHSGKLAPLVITTLLDRGRHFGPHVDHACKEEEPEVDLWEVGRLYPRWDQTIALAQLLGVRVRNLAHPEIHPHHHANRPARRMGPTVVILSFEPSAVDDVVKDAPQSMTPIQHP</sequence>
<dbReference type="Proteomes" id="UP000230886">
    <property type="component" value="Unassembled WGS sequence"/>
</dbReference>
<proteinExistence type="predicted"/>
<accession>A0A2A5J1U9</accession>
<dbReference type="EMBL" id="NOVD01000055">
    <property type="protein sequence ID" value="PCK23189.1"/>
    <property type="molecule type" value="Genomic_DNA"/>
</dbReference>
<comment type="caution">
    <text evidence="1">The sequence shown here is derived from an EMBL/GenBank/DDBJ whole genome shotgun (WGS) entry which is preliminary data.</text>
</comment>
<protein>
    <submittedName>
        <fullName evidence="1">Uncharacterized protein</fullName>
    </submittedName>
</protein>
<evidence type="ECO:0000313" key="1">
    <source>
        <dbReference type="EMBL" id="PCK23189.1"/>
    </source>
</evidence>
<evidence type="ECO:0000313" key="2">
    <source>
        <dbReference type="Proteomes" id="UP000230886"/>
    </source>
</evidence>
<reference evidence="1 2" key="1">
    <citation type="submission" date="2017-07" db="EMBL/GenBank/DDBJ databases">
        <title>Draft sequence of Rhodococcus enclensis 23b-28.</title>
        <authorList>
            <person name="Besaury L."/>
            <person name="Sancelme M."/>
            <person name="Amato P."/>
            <person name="Lallement A."/>
            <person name="Delort A.-M."/>
        </authorList>
    </citation>
    <scope>NUCLEOTIDE SEQUENCE [LARGE SCALE GENOMIC DNA]</scope>
    <source>
        <strain evidence="1 2">23b-28</strain>
    </source>
</reference>
<organism evidence="1 2">
    <name type="scientific">Rhodococcus qingshengii</name>
    <dbReference type="NCBI Taxonomy" id="334542"/>
    <lineage>
        <taxon>Bacteria</taxon>
        <taxon>Bacillati</taxon>
        <taxon>Actinomycetota</taxon>
        <taxon>Actinomycetes</taxon>
        <taxon>Mycobacteriales</taxon>
        <taxon>Nocardiaceae</taxon>
        <taxon>Rhodococcus</taxon>
        <taxon>Rhodococcus erythropolis group</taxon>
    </lineage>
</organism>
<gene>
    <name evidence="1" type="ORF">CHR55_30695</name>
</gene>
<dbReference type="AlphaFoldDB" id="A0A2A5J1U9"/>